<dbReference type="InterPro" id="IPR002347">
    <property type="entry name" value="SDR_fam"/>
</dbReference>
<dbReference type="PANTHER" id="PTHR43669">
    <property type="entry name" value="5-KETO-D-GLUCONATE 5-REDUCTASE"/>
    <property type="match status" value="1"/>
</dbReference>
<evidence type="ECO:0000313" key="5">
    <source>
        <dbReference type="Proteomes" id="UP001142400"/>
    </source>
</evidence>
<dbReference type="Gene3D" id="3.40.50.720">
    <property type="entry name" value="NAD(P)-binding Rossmann-like Domain"/>
    <property type="match status" value="1"/>
</dbReference>
<proteinExistence type="inferred from homology"/>
<evidence type="ECO:0000256" key="1">
    <source>
        <dbReference type="ARBA" id="ARBA00006484"/>
    </source>
</evidence>
<evidence type="ECO:0000256" key="3">
    <source>
        <dbReference type="SAM" id="MobiDB-lite"/>
    </source>
</evidence>
<gene>
    <name evidence="4" type="ORF">NQU54_42310</name>
</gene>
<keyword evidence="5" id="KW-1185">Reference proteome</keyword>
<feature type="region of interest" description="Disordered" evidence="3">
    <location>
        <begin position="91"/>
        <end position="114"/>
    </location>
</feature>
<dbReference type="SUPFAM" id="SSF51735">
    <property type="entry name" value="NAD(P)-binding Rossmann-fold domains"/>
    <property type="match status" value="1"/>
</dbReference>
<dbReference type="Proteomes" id="UP001142400">
    <property type="component" value="Unassembled WGS sequence"/>
</dbReference>
<dbReference type="GO" id="GO:0016491">
    <property type="term" value="F:oxidoreductase activity"/>
    <property type="evidence" value="ECO:0007669"/>
    <property type="project" value="UniProtKB-KW"/>
</dbReference>
<evidence type="ECO:0000313" key="4">
    <source>
        <dbReference type="EMBL" id="MCQ8835488.1"/>
    </source>
</evidence>
<dbReference type="RefSeq" id="WP_257635642.1">
    <property type="nucleotide sequence ID" value="NZ_JANIIC010000080.1"/>
</dbReference>
<dbReference type="AlphaFoldDB" id="A0A9X2M4Y7"/>
<evidence type="ECO:0000256" key="2">
    <source>
        <dbReference type="ARBA" id="ARBA00023002"/>
    </source>
</evidence>
<dbReference type="EMBL" id="JANIIC010000080">
    <property type="protein sequence ID" value="MCQ8835488.1"/>
    <property type="molecule type" value="Genomic_DNA"/>
</dbReference>
<accession>A0A9X2M4Y7</accession>
<protein>
    <submittedName>
        <fullName evidence="4">SDR family NAD(P)-dependent oxidoreductase</fullName>
    </submittedName>
</protein>
<dbReference type="CDD" id="cd05233">
    <property type="entry name" value="SDR_c"/>
    <property type="match status" value="1"/>
</dbReference>
<comment type="caution">
    <text evidence="4">The sequence shown here is derived from an EMBL/GenBank/DDBJ whole genome shotgun (WGS) entry which is preliminary data.</text>
</comment>
<dbReference type="PANTHER" id="PTHR43669:SF14">
    <property type="entry name" value="OXIDOREDUCTASE"/>
    <property type="match status" value="1"/>
</dbReference>
<name>A0A9X2M4Y7_STRMQ</name>
<dbReference type="PRINTS" id="PR00081">
    <property type="entry name" value="GDHRDH"/>
</dbReference>
<sequence length="114" mass="11912">MTDLAGARALVTGAASGIGLGIARALLDRGAAVAVVDIDAEAVEAAVDQLGERGTVSGFRADVSELDEFEALREDVEQRLGPVDILANNAGSLTTPSHCGHRRPRWWSEASRST</sequence>
<reference evidence="4" key="1">
    <citation type="submission" date="2022-06" db="EMBL/GenBank/DDBJ databases">
        <title>WGS of actinobacteria.</title>
        <authorList>
            <person name="Thawai C."/>
        </authorList>
    </citation>
    <scope>NUCLEOTIDE SEQUENCE</scope>
    <source>
        <strain evidence="4">DSM 42010</strain>
    </source>
</reference>
<dbReference type="InterPro" id="IPR036291">
    <property type="entry name" value="NAD(P)-bd_dom_sf"/>
</dbReference>
<keyword evidence="2" id="KW-0560">Oxidoreductase</keyword>
<organism evidence="4 5">
    <name type="scientific">Streptomyces malaysiensis subsp. samsunensis</name>
    <dbReference type="NCBI Taxonomy" id="459658"/>
    <lineage>
        <taxon>Bacteria</taxon>
        <taxon>Bacillati</taxon>
        <taxon>Actinomycetota</taxon>
        <taxon>Actinomycetes</taxon>
        <taxon>Kitasatosporales</taxon>
        <taxon>Streptomycetaceae</taxon>
        <taxon>Streptomyces</taxon>
        <taxon>Streptomyces violaceusniger group</taxon>
    </lineage>
</organism>
<dbReference type="Pfam" id="PF00106">
    <property type="entry name" value="adh_short"/>
    <property type="match status" value="1"/>
</dbReference>
<comment type="similarity">
    <text evidence="1">Belongs to the short-chain dehydrogenases/reductases (SDR) family.</text>
</comment>